<evidence type="ECO:0000256" key="6">
    <source>
        <dbReference type="ARBA" id="ARBA00022989"/>
    </source>
</evidence>
<comment type="subcellular location">
    <subcellularLocation>
        <location evidence="1">Cell membrane</location>
        <topology evidence="1">Multi-pass membrane protein</topology>
    </subcellularLocation>
</comment>
<keyword evidence="10" id="KW-1185">Reference proteome</keyword>
<feature type="transmembrane region" description="Helical" evidence="8">
    <location>
        <begin position="119"/>
        <end position="137"/>
    </location>
</feature>
<evidence type="ECO:0000256" key="4">
    <source>
        <dbReference type="ARBA" id="ARBA00022475"/>
    </source>
</evidence>
<feature type="transmembrane region" description="Helical" evidence="8">
    <location>
        <begin position="87"/>
        <end position="107"/>
    </location>
</feature>
<keyword evidence="3" id="KW-0813">Transport</keyword>
<keyword evidence="6 8" id="KW-1133">Transmembrane helix</keyword>
<organism evidence="9 10">
    <name type="scientific">Corynebacterium glucuronolyticum ATCC 51866</name>
    <dbReference type="NCBI Taxonomy" id="548478"/>
    <lineage>
        <taxon>Bacteria</taxon>
        <taxon>Bacillati</taxon>
        <taxon>Actinomycetota</taxon>
        <taxon>Actinomycetes</taxon>
        <taxon>Mycobacteriales</taxon>
        <taxon>Corynebacteriaceae</taxon>
        <taxon>Corynebacterium</taxon>
    </lineage>
</organism>
<feature type="transmembrane region" description="Helical" evidence="8">
    <location>
        <begin position="34"/>
        <end position="51"/>
    </location>
</feature>
<evidence type="ECO:0000256" key="5">
    <source>
        <dbReference type="ARBA" id="ARBA00022692"/>
    </source>
</evidence>
<dbReference type="EMBL" id="ACHF01000023">
    <property type="protein sequence ID" value="EEI63761.1"/>
    <property type="molecule type" value="Genomic_DNA"/>
</dbReference>
<evidence type="ECO:0000256" key="8">
    <source>
        <dbReference type="SAM" id="Phobius"/>
    </source>
</evidence>
<evidence type="ECO:0000256" key="3">
    <source>
        <dbReference type="ARBA" id="ARBA00022448"/>
    </source>
</evidence>
<proteinExistence type="inferred from homology"/>
<accession>A0ABM9XRD6</accession>
<keyword evidence="4" id="KW-1003">Cell membrane</keyword>
<feature type="transmembrane region" description="Helical" evidence="8">
    <location>
        <begin position="331"/>
        <end position="350"/>
    </location>
</feature>
<reference evidence="9 10" key="1">
    <citation type="submission" date="2009-01" db="EMBL/GenBank/DDBJ databases">
        <authorList>
            <person name="Qin X."/>
            <person name="Bachman B."/>
            <person name="Battles P."/>
            <person name="Bell A."/>
            <person name="Bess C."/>
            <person name="Bickham C."/>
            <person name="Chaboub L."/>
            <person name="Chen D."/>
            <person name="Coyle M."/>
            <person name="Deiros D.R."/>
            <person name="Dinh H."/>
            <person name="Forbes L."/>
            <person name="Fowler G."/>
            <person name="Francisco L."/>
            <person name="Fu Q."/>
            <person name="Gubbala S."/>
            <person name="Hale W."/>
            <person name="Han Y."/>
            <person name="Hemphill L."/>
            <person name="Highlander S.K."/>
            <person name="Hirani K."/>
            <person name="Hogues M."/>
            <person name="Jackson L."/>
            <person name="Jakkamsetti A."/>
            <person name="Javaid M."/>
            <person name="Jiang H."/>
            <person name="Korchina V."/>
            <person name="Kovar C."/>
            <person name="Lara F."/>
            <person name="Lee S."/>
            <person name="Mata R."/>
            <person name="Mathew T."/>
            <person name="Moen C."/>
            <person name="Morales K."/>
            <person name="Munidasa M."/>
            <person name="Nazareth L."/>
            <person name="Ngo R."/>
            <person name="Nguyen L."/>
            <person name="Okwuonu G."/>
            <person name="Ongeri F."/>
            <person name="Patil S."/>
            <person name="Petrosino J."/>
            <person name="Pham C."/>
            <person name="Pham P."/>
            <person name="Pu L.-L."/>
            <person name="Puazo M."/>
            <person name="Raj R."/>
            <person name="Reid J."/>
            <person name="Rouhana J."/>
            <person name="Saada N."/>
            <person name="Shang Y."/>
            <person name="Simmons D."/>
            <person name="Thornton R."/>
            <person name="Warren J."/>
            <person name="Weissenberger G."/>
            <person name="Zhang J."/>
            <person name="Zhang L."/>
            <person name="Zhou C."/>
            <person name="Zhu D."/>
            <person name="Muzny D."/>
            <person name="Worley K."/>
            <person name="Gibbs R."/>
        </authorList>
    </citation>
    <scope>NUCLEOTIDE SEQUENCE [LARGE SCALE GENOMIC DNA]</scope>
    <source>
        <strain evidence="9 10">ATCC 51866</strain>
    </source>
</reference>
<dbReference type="Gene3D" id="1.10.3470.10">
    <property type="entry name" value="ABC transporter involved in vitamin B12 uptake, BtuC"/>
    <property type="match status" value="1"/>
</dbReference>
<dbReference type="SUPFAM" id="SSF81345">
    <property type="entry name" value="ABC transporter involved in vitamin B12 uptake, BtuC"/>
    <property type="match status" value="1"/>
</dbReference>
<evidence type="ECO:0000313" key="10">
    <source>
        <dbReference type="Proteomes" id="UP000006237"/>
    </source>
</evidence>
<dbReference type="Proteomes" id="UP000006237">
    <property type="component" value="Unassembled WGS sequence"/>
</dbReference>
<feature type="transmembrane region" description="Helical" evidence="8">
    <location>
        <begin position="144"/>
        <end position="166"/>
    </location>
</feature>
<gene>
    <name evidence="9" type="ORF">HMPREF0293_0826</name>
</gene>
<dbReference type="CDD" id="cd06550">
    <property type="entry name" value="TM_ABC_iron-siderophores_like"/>
    <property type="match status" value="1"/>
</dbReference>
<evidence type="ECO:0000256" key="7">
    <source>
        <dbReference type="ARBA" id="ARBA00023136"/>
    </source>
</evidence>
<protein>
    <submittedName>
        <fullName evidence="9">Iron chelate uptake ABC transporter, FeCT family, permease protein</fullName>
    </submittedName>
</protein>
<evidence type="ECO:0000313" key="9">
    <source>
        <dbReference type="EMBL" id="EEI63761.1"/>
    </source>
</evidence>
<feature type="transmembrane region" description="Helical" evidence="8">
    <location>
        <begin position="301"/>
        <end position="325"/>
    </location>
</feature>
<dbReference type="InterPro" id="IPR000522">
    <property type="entry name" value="ABC_transptr_permease_BtuC"/>
</dbReference>
<evidence type="ECO:0000256" key="1">
    <source>
        <dbReference type="ARBA" id="ARBA00004651"/>
    </source>
</evidence>
<keyword evidence="5 8" id="KW-0812">Transmembrane</keyword>
<comment type="caution">
    <text evidence="9">The sequence shown here is derived from an EMBL/GenBank/DDBJ whole genome shotgun (WGS) entry which is preliminary data.</text>
</comment>
<evidence type="ECO:0000256" key="2">
    <source>
        <dbReference type="ARBA" id="ARBA00007935"/>
    </source>
</evidence>
<dbReference type="PANTHER" id="PTHR30472">
    <property type="entry name" value="FERRIC ENTEROBACTIN TRANSPORT SYSTEM PERMEASE PROTEIN"/>
    <property type="match status" value="1"/>
</dbReference>
<dbReference type="InterPro" id="IPR037294">
    <property type="entry name" value="ABC_BtuC-like"/>
</dbReference>
<feature type="transmembrane region" description="Helical" evidence="8">
    <location>
        <begin position="259"/>
        <end position="289"/>
    </location>
</feature>
<sequence>MELGEGLIDAVHGAVSIAAKEEQVTSHIVRTRKVLVMAVAVVLLCIAAIAATSSGALGIGFGDLVSHVTGAAALNERDLAVITQIRLPRVVNALIVGATLAVSGAVFQTLFRNPLADPYFLGVSSGASLGVTAAMMAGASSAGVIPAAFVGGMAAVGIAFLVATGAGSHPTVIVLAGVAVSAFAGAVQSYLQIRDLKKLEGVYVWLLGNLGRAGWKDIATVLCVVVPCWCAILAASKALDVLTLGEAEAQTLGINVQLARVVLIAVATLATSAVVSISGLIGFVGIVVPHMLRLMVGPGHGFLLPLTIVAGAGFLLAADTIARSILAPQELPVGVVTAFIGAPFFLFLLIKAARGGVR</sequence>
<feature type="transmembrane region" description="Helical" evidence="8">
    <location>
        <begin position="172"/>
        <end position="191"/>
    </location>
</feature>
<feature type="transmembrane region" description="Helical" evidence="8">
    <location>
        <begin position="218"/>
        <end position="239"/>
    </location>
</feature>
<dbReference type="Pfam" id="PF01032">
    <property type="entry name" value="FecCD"/>
    <property type="match status" value="1"/>
</dbReference>
<name>A0ABM9XRD6_9CORY</name>
<keyword evidence="7 8" id="KW-0472">Membrane</keyword>
<dbReference type="PANTHER" id="PTHR30472:SF25">
    <property type="entry name" value="ABC TRANSPORTER PERMEASE PROTEIN MJ0876-RELATED"/>
    <property type="match status" value="1"/>
</dbReference>
<comment type="similarity">
    <text evidence="2">Belongs to the binding-protein-dependent transport system permease family. FecCD subfamily.</text>
</comment>